<protein>
    <submittedName>
        <fullName evidence="2">Hopene-associated glycosyltransferase HpnB</fullName>
    </submittedName>
</protein>
<keyword evidence="1" id="KW-1133">Transmembrane helix</keyword>
<dbReference type="NCBIfam" id="TIGR03469">
    <property type="entry name" value="HpnB"/>
    <property type="match status" value="1"/>
</dbReference>
<dbReference type="RefSeq" id="WP_184253121.1">
    <property type="nucleotide sequence ID" value="NZ_JACHIO010000003.1"/>
</dbReference>
<dbReference type="Gene3D" id="3.90.550.10">
    <property type="entry name" value="Spore Coat Polysaccharide Biosynthesis Protein SpsA, Chain A"/>
    <property type="match status" value="1"/>
</dbReference>
<dbReference type="GO" id="GO:0016740">
    <property type="term" value="F:transferase activity"/>
    <property type="evidence" value="ECO:0007669"/>
    <property type="project" value="UniProtKB-KW"/>
</dbReference>
<dbReference type="InterPro" id="IPR029044">
    <property type="entry name" value="Nucleotide-diphossugar_trans"/>
</dbReference>
<gene>
    <name evidence="2" type="ORF">HDF15_000902</name>
</gene>
<keyword evidence="1" id="KW-0472">Membrane</keyword>
<reference evidence="2 3" key="1">
    <citation type="submission" date="2020-08" db="EMBL/GenBank/DDBJ databases">
        <title>Genomic Encyclopedia of Type Strains, Phase IV (KMG-V): Genome sequencing to study the core and pangenomes of soil and plant-associated prokaryotes.</title>
        <authorList>
            <person name="Whitman W."/>
        </authorList>
    </citation>
    <scope>NUCLEOTIDE SEQUENCE [LARGE SCALE GENOMIC DNA]</scope>
    <source>
        <strain evidence="2 3">X5P3</strain>
    </source>
</reference>
<evidence type="ECO:0000313" key="3">
    <source>
        <dbReference type="Proteomes" id="UP000584867"/>
    </source>
</evidence>
<dbReference type="PANTHER" id="PTHR43646">
    <property type="entry name" value="GLYCOSYLTRANSFERASE"/>
    <property type="match status" value="1"/>
</dbReference>
<comment type="caution">
    <text evidence="2">The sequence shown here is derived from an EMBL/GenBank/DDBJ whole genome shotgun (WGS) entry which is preliminary data.</text>
</comment>
<proteinExistence type="predicted"/>
<feature type="transmembrane region" description="Helical" evidence="1">
    <location>
        <begin position="336"/>
        <end position="360"/>
    </location>
</feature>
<organism evidence="2 3">
    <name type="scientific">Granulicella mallensis</name>
    <dbReference type="NCBI Taxonomy" id="940614"/>
    <lineage>
        <taxon>Bacteria</taxon>
        <taxon>Pseudomonadati</taxon>
        <taxon>Acidobacteriota</taxon>
        <taxon>Terriglobia</taxon>
        <taxon>Terriglobales</taxon>
        <taxon>Acidobacteriaceae</taxon>
        <taxon>Granulicella</taxon>
    </lineage>
</organism>
<feature type="transmembrane region" description="Helical" evidence="1">
    <location>
        <begin position="303"/>
        <end position="324"/>
    </location>
</feature>
<dbReference type="AlphaFoldDB" id="A0A7W7ZMB1"/>
<dbReference type="Pfam" id="PF13641">
    <property type="entry name" value="Glyco_tranf_2_3"/>
    <property type="match status" value="1"/>
</dbReference>
<sequence length="376" mass="41897">MIFIPVLLSVVIWAWLLIGHGAFWRSGPVLGAAHPTRRLKVTVVIPARDEAEHIADTLRSLLIQQFDGELKIVLVDDNSSDGTGVLARELGVTDGRLRVLDGEPLKTGWTGKMWAVSQGLRQMETLAADYVLLTDADIVHGPGHLASLVSRAERDQLSLVSEMVRLRCESLAERATLPAFVFFFQMLYPFRWVYDPGRTTAAAAGGTMLVSQEALRKVDGVNRISTALIDDVALAREIKREGLRIWLGHGDRVVSKRRYAGFRDVWEMIARTAYVQLGYSPWILIGTCAGMLLVYVEPVLAGIFATGALRWSGAVCWIAMAFAFQPTLWRYRRSPAWGLLLPVIGLFYLMATIGSAVRFYQGRGGEWKNRNYPVHK</sequence>
<keyword evidence="1" id="KW-0812">Transmembrane</keyword>
<accession>A0A7W7ZMB1</accession>
<name>A0A7W7ZMB1_9BACT</name>
<dbReference type="InterPro" id="IPR017832">
    <property type="entry name" value="Glyco_trans_2_hopen-assoc_HpnB"/>
</dbReference>
<dbReference type="PANTHER" id="PTHR43646:SF3">
    <property type="entry name" value="SLR1566 PROTEIN"/>
    <property type="match status" value="1"/>
</dbReference>
<dbReference type="CDD" id="cd00761">
    <property type="entry name" value="Glyco_tranf_GTA_type"/>
    <property type="match status" value="1"/>
</dbReference>
<evidence type="ECO:0000313" key="2">
    <source>
        <dbReference type="EMBL" id="MBB5062572.1"/>
    </source>
</evidence>
<dbReference type="SUPFAM" id="SSF53448">
    <property type="entry name" value="Nucleotide-diphospho-sugar transferases"/>
    <property type="match status" value="1"/>
</dbReference>
<dbReference type="EMBL" id="JACHIO010000003">
    <property type="protein sequence ID" value="MBB5062572.1"/>
    <property type="molecule type" value="Genomic_DNA"/>
</dbReference>
<dbReference type="Proteomes" id="UP000584867">
    <property type="component" value="Unassembled WGS sequence"/>
</dbReference>
<feature type="transmembrane region" description="Helical" evidence="1">
    <location>
        <begin position="279"/>
        <end position="296"/>
    </location>
</feature>
<evidence type="ECO:0000256" key="1">
    <source>
        <dbReference type="SAM" id="Phobius"/>
    </source>
</evidence>
<keyword evidence="2" id="KW-0808">Transferase</keyword>